<accession>A0ABP0Y8R3</accession>
<dbReference type="InterPro" id="IPR018110">
    <property type="entry name" value="Mandel_Rmase/mucon_lact_enz_CS"/>
</dbReference>
<keyword evidence="2" id="KW-0479">Metal-binding</keyword>
<dbReference type="Proteomes" id="UP001642487">
    <property type="component" value="Chromosome 3"/>
</dbReference>
<keyword evidence="1" id="KW-0808">Transferase</keyword>
<evidence type="ECO:0000313" key="9">
    <source>
        <dbReference type="Proteomes" id="UP001642487"/>
    </source>
</evidence>
<feature type="domain" description="Mandelate racemase/muconate lactonizing enzyme C-terminal" evidence="7">
    <location>
        <begin position="1223"/>
        <end position="1319"/>
    </location>
</feature>
<keyword evidence="4" id="KW-0786">Thiamine pyrophosphate</keyword>
<dbReference type="InterPro" id="IPR029065">
    <property type="entry name" value="Enolase_C-like"/>
</dbReference>
<organism evidence="8 9">
    <name type="scientific">Citrullus colocynthis</name>
    <name type="common">colocynth</name>
    <dbReference type="NCBI Taxonomy" id="252529"/>
    <lineage>
        <taxon>Eukaryota</taxon>
        <taxon>Viridiplantae</taxon>
        <taxon>Streptophyta</taxon>
        <taxon>Embryophyta</taxon>
        <taxon>Tracheophyta</taxon>
        <taxon>Spermatophyta</taxon>
        <taxon>Magnoliopsida</taxon>
        <taxon>eudicotyledons</taxon>
        <taxon>Gunneridae</taxon>
        <taxon>Pentapetalae</taxon>
        <taxon>rosids</taxon>
        <taxon>fabids</taxon>
        <taxon>Cucurbitales</taxon>
        <taxon>Cucurbitaceae</taxon>
        <taxon>Benincaseae</taxon>
        <taxon>Citrullus</taxon>
    </lineage>
</organism>
<dbReference type="InterPro" id="IPR036849">
    <property type="entry name" value="Enolase-like_C_sf"/>
</dbReference>
<dbReference type="Gene3D" id="3.40.50.1220">
    <property type="entry name" value="TPP-binding domain"/>
    <property type="match status" value="1"/>
</dbReference>
<dbReference type="InterPro" id="IPR029061">
    <property type="entry name" value="THDP-binding"/>
</dbReference>
<dbReference type="Pfam" id="PF02776">
    <property type="entry name" value="TPP_enzyme_N"/>
    <property type="match status" value="1"/>
</dbReference>
<dbReference type="CDD" id="cd02009">
    <property type="entry name" value="TPP_SHCHC_synthase"/>
    <property type="match status" value="1"/>
</dbReference>
<name>A0ABP0Y8R3_9ROSI</name>
<evidence type="ECO:0000313" key="8">
    <source>
        <dbReference type="EMBL" id="CAK9316801.1"/>
    </source>
</evidence>
<dbReference type="PANTHER" id="PTHR42916">
    <property type="entry name" value="2-SUCCINYL-5-ENOLPYRUVYL-6-HYDROXY-3-CYCLOHEXENE-1-CARBOXYLATE SYNTHASE"/>
    <property type="match status" value="1"/>
</dbReference>
<dbReference type="Pfam" id="PF13378">
    <property type="entry name" value="MR_MLE_C"/>
    <property type="match status" value="1"/>
</dbReference>
<dbReference type="Gene3D" id="3.40.50.970">
    <property type="match status" value="2"/>
</dbReference>
<keyword evidence="5" id="KW-0464">Manganese</keyword>
<gene>
    <name evidence="8" type="ORF">CITCOLO1_LOCUS8679</name>
</gene>
<keyword evidence="6" id="KW-0456">Lyase</keyword>
<evidence type="ECO:0000256" key="2">
    <source>
        <dbReference type="ARBA" id="ARBA00022723"/>
    </source>
</evidence>
<dbReference type="NCBIfam" id="TIGR00173">
    <property type="entry name" value="menD"/>
    <property type="match status" value="1"/>
</dbReference>
<dbReference type="SFLD" id="SFLDS00001">
    <property type="entry name" value="Enolase"/>
    <property type="match status" value="1"/>
</dbReference>
<dbReference type="Gene3D" id="3.30.390.10">
    <property type="entry name" value="Enolase-like, N-terminal domain"/>
    <property type="match status" value="1"/>
</dbReference>
<dbReference type="Pfam" id="PF16582">
    <property type="entry name" value="TPP_enzyme_M_2"/>
    <property type="match status" value="1"/>
</dbReference>
<dbReference type="SUPFAM" id="SSF53474">
    <property type="entry name" value="alpha/beta-Hydrolases"/>
    <property type="match status" value="1"/>
</dbReference>
<dbReference type="InterPro" id="IPR004433">
    <property type="entry name" value="MenaQ_synth_MenD"/>
</dbReference>
<evidence type="ECO:0000256" key="3">
    <source>
        <dbReference type="ARBA" id="ARBA00022842"/>
    </source>
</evidence>
<dbReference type="EMBL" id="OZ021737">
    <property type="protein sequence ID" value="CAK9316801.1"/>
    <property type="molecule type" value="Genomic_DNA"/>
</dbReference>
<dbReference type="PANTHER" id="PTHR42916:SF1">
    <property type="entry name" value="PROTEIN PHYLLO, CHLOROPLASTIC"/>
    <property type="match status" value="1"/>
</dbReference>
<dbReference type="SFLD" id="SFLDF00009">
    <property type="entry name" value="o-succinylbenzoate_synthase"/>
    <property type="match status" value="1"/>
</dbReference>
<proteinExistence type="inferred from homology"/>
<dbReference type="SFLD" id="SFLDG00180">
    <property type="entry name" value="muconate_cycloisomerase"/>
    <property type="match status" value="1"/>
</dbReference>
<dbReference type="NCBIfam" id="TIGR01927">
    <property type="entry name" value="menC_gam_Gplu"/>
    <property type="match status" value="1"/>
</dbReference>
<dbReference type="HAMAP" id="MF_01659">
    <property type="entry name" value="MenD"/>
    <property type="match status" value="1"/>
</dbReference>
<dbReference type="InterPro" id="IPR032264">
    <property type="entry name" value="MenD_middle"/>
</dbReference>
<reference evidence="8 9" key="1">
    <citation type="submission" date="2024-03" db="EMBL/GenBank/DDBJ databases">
        <authorList>
            <person name="Gkanogiannis A."/>
            <person name="Becerra Lopez-Lavalle L."/>
        </authorList>
    </citation>
    <scope>NUCLEOTIDE SEQUENCE [LARGE SCALE GENOMIC DNA]</scope>
</reference>
<evidence type="ECO:0000256" key="1">
    <source>
        <dbReference type="ARBA" id="ARBA00022679"/>
    </source>
</evidence>
<keyword evidence="3" id="KW-0460">Magnesium</keyword>
<dbReference type="Pfam" id="PF00561">
    <property type="entry name" value="Abhydrolase_1"/>
    <property type="match status" value="1"/>
</dbReference>
<evidence type="ECO:0000256" key="4">
    <source>
        <dbReference type="ARBA" id="ARBA00023052"/>
    </source>
</evidence>
<evidence type="ECO:0000256" key="5">
    <source>
        <dbReference type="ARBA" id="ARBA00023211"/>
    </source>
</evidence>
<dbReference type="SMART" id="SM00922">
    <property type="entry name" value="MR_MLE"/>
    <property type="match status" value="1"/>
</dbReference>
<dbReference type="Gene3D" id="3.40.50.1820">
    <property type="entry name" value="alpha/beta hydrolase"/>
    <property type="match status" value="1"/>
</dbReference>
<dbReference type="InterPro" id="IPR029058">
    <property type="entry name" value="AB_hydrolase_fold"/>
</dbReference>
<protein>
    <recommendedName>
        <fullName evidence="7">Mandelate racemase/muconate lactonizing enzyme C-terminal domain-containing protein</fullName>
    </recommendedName>
</protein>
<dbReference type="SUPFAM" id="SSF54826">
    <property type="entry name" value="Enolase N-terminal domain-like"/>
    <property type="match status" value="1"/>
</dbReference>
<dbReference type="SUPFAM" id="SSF51604">
    <property type="entry name" value="Enolase C-terminal domain-like"/>
    <property type="match status" value="1"/>
</dbReference>
<dbReference type="InterPro" id="IPR013342">
    <property type="entry name" value="Mandelate_racemase_C"/>
</dbReference>
<dbReference type="Gene3D" id="3.20.20.120">
    <property type="entry name" value="Enolase-like C-terminal domain"/>
    <property type="match status" value="1"/>
</dbReference>
<dbReference type="InterPro" id="IPR029035">
    <property type="entry name" value="DHS-like_NAD/FAD-binding_dom"/>
</dbReference>
<evidence type="ECO:0000256" key="6">
    <source>
        <dbReference type="ARBA" id="ARBA00023239"/>
    </source>
</evidence>
<keyword evidence="9" id="KW-1185">Reference proteome</keyword>
<sequence length="1798" mass="199319">MVNVPLRATVLTITMTVVGQKSFLITAYPPHEDIVTNILSLKIENSLIVVSPKQFRYLLLAENLSFSLSGLSTHKLAVLHPVRPFIRGSFPRLKLFSSFAFIPKRSPRPGSFRLPQNSCFKGVRYDCPVMGATELSDLEDVDLLVEMCITHTLPPALTLKQGLESISEAIEKLKLESPRSSHGVFRFQVAVPPSTRALLWFCCQPESSEVYPIFFLSNEKDATIKSLYLNDTRGVFGIGTAIYFASLASTSLKRSTLKRFLMNDSAPIMAYGFVNANTGETSSLKNEAGHSFFCVPQIELSEYEGISVLSATLAWGESFPCTFEEAVHSLGSSIYQISTNFPSIENCRYKYIRSSLTASKFVDGTNQMACMKVLSIAGESFRNGIMEMESALSHQFCIRVSPSVAVACNMLDHINKTGNSEQEHANINALWASLIVEECSRLGLTYFCIAPGSRSSPLAIAAASHPLMTCIACFDERSLAFHAIGYAKGSHSPAVVITSSGTAVSNLLPAVVEASQDFLPLLLLTADRPPELQDAGANQAINQVNHFGSYVRFFFNLPAPTDQIPARMVLTTLDSAVHWATSSPCGPVHINCPFREPLENSPSPWNLSCLNGLHIWLSSTEVFTKYIRLEASPMSIDSFGQMAEVLKVIHGARKGILLLGSIQSEDEIWAAFLLAKHISWPIVADVLSGLRLRKSLSAFLEMENNFFFVDHLDHTLLSESVRKWLNFDVIIQIGSRVTSKRVSKMLEDCSPCSYIMVDKHPGRHDPSHIVTHRIQSTVLEFVGCLLKADFPLNRNKWTATLRALNLMVEWEIQFQISANYSLSEPQVAQVISEALPFDSVLFLGNSMPIRDVDMYAYGWSKCNDSVAARPLNLRLPFCWILTSGNRGASGIDGLLSTAVGFSVGCNKRVLCVVGDVSFLHDTNGLAILNQRMTRKPVTVVVINNNGGAIFSLLPIKDKVEAAILDQFFHTSHKVSLRSLCVAHGLKHLHVRTKMQLQDALFMSHHEENDCIIEVESSIDANTAFHSVLRKFTCQAVEHGLRIFSRLYSEESVSPGLFLCKISRMECTLFRIPLCAPPTTSSGSVDQVSRNFFREGFILSLFLEDGSLGLGEVSPLDIHRENLLDVEEQLKCLIHILKGAEISSSIPLLRGSFSSWICHELGIPPSSIYPSVRCGLEMAVLNAIAGRKGCSLLDVLQHRLDEEKNLTTSSKIQICGLLDSGGTPSEVARVAKTLVEEGFPAIKLKVARQRNVMYDAAVVQEVRKKLGNQIELRVDANRNWSYEEAILFSSLVKDCGLQYIEEPVMDEDAIIKFCEESGLPVALDETVDHIQDNPVKELAKYAHPGIVAIVIKPSVIGGFENAALVARWAQQHGKMAVVSAAFESGVGLSGYIHLSCYLDLQNAEVRKLMNIQPAPSIAHGLGTYRWLEEDVTVNPLRIRRDPYSGIIEASVAEANRLLNSFEINQKFVCRKFTEEQVRMFKLSVDLKGFSYSIKVLEVGQRTNDNVLFFLHGFLGTGEDWITIMKGVSGSARCISLDLPGHGESTTQKNDCDVHGLEEPSFSMEVVADLLYKLIHHLAPGKVIVNLVGYSMGARIAMYMALRFGDKIGRAVIISGSPGLKDKMARRIRRVKDDSRARILKVYGLQSFLEAWYCGELWKSLKEHPHYSQIIASRLKHDDVQHLAKALSDLSIGRQPQLWDELKYCKTPLSFIVGDKDTKFKTIAQKILSQIDMDKKIKDEPIVDLHEIVVIPDSGHAVHLENPLAVINALSRFLIRSRTPCSYNSDFPGQVAITHETRLL</sequence>
<dbReference type="SUPFAM" id="SSF52518">
    <property type="entry name" value="Thiamin diphosphate-binding fold (THDP-binding)"/>
    <property type="match status" value="2"/>
</dbReference>
<dbReference type="CDD" id="cd07037">
    <property type="entry name" value="TPP_PYR_MenD"/>
    <property type="match status" value="1"/>
</dbReference>
<dbReference type="InterPro" id="IPR000073">
    <property type="entry name" value="AB_hydrolase_1"/>
</dbReference>
<evidence type="ECO:0000259" key="7">
    <source>
        <dbReference type="SMART" id="SM00922"/>
    </source>
</evidence>
<dbReference type="InterPro" id="IPR012001">
    <property type="entry name" value="Thiamin_PyroP_enz_TPP-bd_dom"/>
</dbReference>
<dbReference type="SUPFAM" id="SSF52467">
    <property type="entry name" value="DHS-like NAD/FAD-binding domain"/>
    <property type="match status" value="1"/>
</dbReference>
<dbReference type="Pfam" id="PF02775">
    <property type="entry name" value="TPP_enzyme_C"/>
    <property type="match status" value="1"/>
</dbReference>
<dbReference type="InterPro" id="IPR029017">
    <property type="entry name" value="Enolase-like_N"/>
</dbReference>
<dbReference type="PROSITE" id="PS00909">
    <property type="entry name" value="MR_MLE_2"/>
    <property type="match status" value="1"/>
</dbReference>
<dbReference type="InterPro" id="IPR011766">
    <property type="entry name" value="TPP_enzyme_TPP-bd"/>
</dbReference>